<keyword evidence="1" id="KW-1133">Transmembrane helix</keyword>
<keyword evidence="1" id="KW-0472">Membrane</keyword>
<comment type="caution">
    <text evidence="2">The sequence shown here is derived from an EMBL/GenBank/DDBJ whole genome shotgun (WGS) entry which is preliminary data.</text>
</comment>
<dbReference type="AlphaFoldDB" id="A0A326UBX0"/>
<evidence type="ECO:0000256" key="1">
    <source>
        <dbReference type="SAM" id="Phobius"/>
    </source>
</evidence>
<dbReference type="EMBL" id="QKUF01000003">
    <property type="protein sequence ID" value="PZW33059.1"/>
    <property type="molecule type" value="Genomic_DNA"/>
</dbReference>
<protein>
    <submittedName>
        <fullName evidence="2">Uncharacterized protein</fullName>
    </submittedName>
</protein>
<accession>A0A326UBX0</accession>
<feature type="transmembrane region" description="Helical" evidence="1">
    <location>
        <begin position="245"/>
        <end position="267"/>
    </location>
</feature>
<organism evidence="2 3">
    <name type="scientific">Thermosporothrix hazakensis</name>
    <dbReference type="NCBI Taxonomy" id="644383"/>
    <lineage>
        <taxon>Bacteria</taxon>
        <taxon>Bacillati</taxon>
        <taxon>Chloroflexota</taxon>
        <taxon>Ktedonobacteria</taxon>
        <taxon>Ktedonobacterales</taxon>
        <taxon>Thermosporotrichaceae</taxon>
        <taxon>Thermosporothrix</taxon>
    </lineage>
</organism>
<keyword evidence="1" id="KW-0812">Transmembrane</keyword>
<dbReference type="Proteomes" id="UP000248806">
    <property type="component" value="Unassembled WGS sequence"/>
</dbReference>
<sequence length="330" mass="36861">MIGFLVKHLIRFNETLLAVTHLNVRVGDRATKDDIRVVLGAVLGRRFEITQNQSQHQGQRLSYQLQHTSRYSHLGHAHFWNREHADAIQKPQLNGVENPHLSARGRWRGITIMNEVSPGILLALKAIYWIDKTRPGTRLQDNTCSASVAVVLAGYVHIRLTTGATGTPHPVAPRETPWRFTREDIRLTPIPIAFAASSFAIGIPQRTIQPVSDKLDRTQPTDSDLHITGLRKLYRPDKHTQRKAFIFRQTCSGLALGILMMICTALFRQHRTLPGIGSVGIQTSRNPGIIAVPCAIDRTSTGRDCPACTPSYVFSDIFDTSFVDPRINAE</sequence>
<keyword evidence="3" id="KW-1185">Reference proteome</keyword>
<evidence type="ECO:0000313" key="2">
    <source>
        <dbReference type="EMBL" id="PZW33059.1"/>
    </source>
</evidence>
<name>A0A326UBX0_THEHA</name>
<dbReference type="RefSeq" id="WP_111320634.1">
    <property type="nucleotide sequence ID" value="NZ_BIFX01000001.1"/>
</dbReference>
<reference evidence="2 3" key="1">
    <citation type="submission" date="2018-06" db="EMBL/GenBank/DDBJ databases">
        <title>Genomic Encyclopedia of Archaeal and Bacterial Type Strains, Phase II (KMG-II): from individual species to whole genera.</title>
        <authorList>
            <person name="Goeker M."/>
        </authorList>
    </citation>
    <scope>NUCLEOTIDE SEQUENCE [LARGE SCALE GENOMIC DNA]</scope>
    <source>
        <strain evidence="2 3">ATCC BAA-1881</strain>
    </source>
</reference>
<proteinExistence type="predicted"/>
<evidence type="ECO:0000313" key="3">
    <source>
        <dbReference type="Proteomes" id="UP000248806"/>
    </source>
</evidence>
<gene>
    <name evidence="2" type="ORF">EI42_01609</name>
</gene>